<evidence type="ECO:0000256" key="3">
    <source>
        <dbReference type="ARBA" id="ARBA00023027"/>
    </source>
</evidence>
<sequence length="278" mass="30032">MGQLEGKVALVTGAARGRGRSHAIRLAEEGADVIIVDICAKPATTKYRDATEGELQEMARHIEKFGQRAHVAVADVRSLSQLQDVVAERVAKLGRLDAVVATAGIFSSASLHELTEEQWEEMVDINLSGVWKTMRATVPHLIEQGEGGSSVLISSTGGLQGFPNFAHYVAAKHGVTGLARTAANELGAHRIRCNSIHPTSVLTDMIDNEDMYRLFRPDLETPTHEDFREACETAMNVLPTPWIEPVDVSNAVVWLASDAARYVTGIAMPVDAGALNKV</sequence>
<dbReference type="PROSITE" id="PS00061">
    <property type="entry name" value="ADH_SHORT"/>
    <property type="match status" value="1"/>
</dbReference>
<keyword evidence="2" id="KW-0560">Oxidoreductase</keyword>
<evidence type="ECO:0000256" key="1">
    <source>
        <dbReference type="ARBA" id="ARBA00006484"/>
    </source>
</evidence>
<dbReference type="Pfam" id="PF00106">
    <property type="entry name" value="adh_short"/>
    <property type="match status" value="1"/>
</dbReference>
<dbReference type="InterPro" id="IPR036291">
    <property type="entry name" value="NAD(P)-bd_dom_sf"/>
</dbReference>
<gene>
    <name evidence="5" type="primary">limC2</name>
    <name evidence="5" type="ORF">R1CP_26225</name>
</gene>
<dbReference type="SUPFAM" id="SSF51735">
    <property type="entry name" value="NAD(P)-binding Rossmann-fold domains"/>
    <property type="match status" value="1"/>
</dbReference>
<dbReference type="NCBIfam" id="TIGR03971">
    <property type="entry name" value="SDR_subfam_1"/>
    <property type="match status" value="1"/>
</dbReference>
<dbReference type="CDD" id="cd05233">
    <property type="entry name" value="SDR_c"/>
    <property type="match status" value="1"/>
</dbReference>
<dbReference type="InterPro" id="IPR023985">
    <property type="entry name" value="SDR_subfam_1"/>
</dbReference>
<keyword evidence="3" id="KW-0520">NAD</keyword>
<dbReference type="RefSeq" id="WP_065491885.1">
    <property type="nucleotide sequence ID" value="NZ_CP009111.1"/>
</dbReference>
<evidence type="ECO:0000313" key="5">
    <source>
        <dbReference type="EMBL" id="ANS29893.1"/>
    </source>
</evidence>
<name>A0A1B1KB93_RHOOP</name>
<dbReference type="AlphaFoldDB" id="A0A1B1KB93"/>
<evidence type="ECO:0000256" key="2">
    <source>
        <dbReference type="ARBA" id="ARBA00023002"/>
    </source>
</evidence>
<dbReference type="EMBL" id="CP009111">
    <property type="protein sequence ID" value="ANS29893.1"/>
    <property type="molecule type" value="Genomic_DNA"/>
</dbReference>
<dbReference type="InterPro" id="IPR020904">
    <property type="entry name" value="Sc_DH/Rdtase_CS"/>
</dbReference>
<accession>A0A1B1KB93</accession>
<dbReference type="PANTHER" id="PTHR24321">
    <property type="entry name" value="DEHYDROGENASES, SHORT CHAIN"/>
    <property type="match status" value="1"/>
</dbReference>
<comment type="similarity">
    <text evidence="1 4">Belongs to the short-chain dehydrogenases/reductases (SDR) family.</text>
</comment>
<dbReference type="PATRIC" id="fig|37919.13.peg.5497"/>
<dbReference type="PANTHER" id="PTHR24321:SF8">
    <property type="entry name" value="ESTRADIOL 17-BETA-DEHYDROGENASE 8-RELATED"/>
    <property type="match status" value="1"/>
</dbReference>
<dbReference type="GO" id="GO:0016491">
    <property type="term" value="F:oxidoreductase activity"/>
    <property type="evidence" value="ECO:0007669"/>
    <property type="project" value="UniProtKB-KW"/>
</dbReference>
<dbReference type="InterPro" id="IPR002347">
    <property type="entry name" value="SDR_fam"/>
</dbReference>
<proteinExistence type="inferred from homology"/>
<dbReference type="PRINTS" id="PR00080">
    <property type="entry name" value="SDRFAMILY"/>
</dbReference>
<dbReference type="PRINTS" id="PR00081">
    <property type="entry name" value="GDHRDH"/>
</dbReference>
<dbReference type="Gene3D" id="3.40.50.720">
    <property type="entry name" value="NAD(P)-binding Rossmann-like Domain"/>
    <property type="match status" value="1"/>
</dbReference>
<dbReference type="Proteomes" id="UP000186108">
    <property type="component" value="Chromosome"/>
</dbReference>
<evidence type="ECO:0000313" key="6">
    <source>
        <dbReference type="Proteomes" id="UP000186108"/>
    </source>
</evidence>
<protein>
    <submittedName>
        <fullName evidence="5">(-)-trans-carveol dehydrogenase</fullName>
    </submittedName>
</protein>
<dbReference type="NCBIfam" id="NF009467">
    <property type="entry name" value="PRK12826.1-3"/>
    <property type="match status" value="1"/>
</dbReference>
<dbReference type="FunFam" id="3.40.50.720:FF:000084">
    <property type="entry name" value="Short-chain dehydrogenase reductase"/>
    <property type="match status" value="1"/>
</dbReference>
<reference evidence="5 6" key="1">
    <citation type="submission" date="2014-07" db="EMBL/GenBank/DDBJ databases">
        <authorList>
            <person name="Zhang J.E."/>
            <person name="Yang H."/>
            <person name="Guo J."/>
            <person name="Deng Z."/>
            <person name="Luo H."/>
            <person name="Luo M."/>
            <person name="Zhao B."/>
        </authorList>
    </citation>
    <scope>NUCLEOTIDE SEQUENCE [LARGE SCALE GENOMIC DNA]</scope>
    <source>
        <strain evidence="5 6">1CP</strain>
    </source>
</reference>
<evidence type="ECO:0000256" key="4">
    <source>
        <dbReference type="RuleBase" id="RU000363"/>
    </source>
</evidence>
<organism evidence="5 6">
    <name type="scientific">Rhodococcus opacus</name>
    <name type="common">Nocardia opaca</name>
    <dbReference type="NCBI Taxonomy" id="37919"/>
    <lineage>
        <taxon>Bacteria</taxon>
        <taxon>Bacillati</taxon>
        <taxon>Actinomycetota</taxon>
        <taxon>Actinomycetes</taxon>
        <taxon>Mycobacteriales</taxon>
        <taxon>Nocardiaceae</taxon>
        <taxon>Rhodococcus</taxon>
    </lineage>
</organism>